<dbReference type="GO" id="GO:0005869">
    <property type="term" value="C:dynactin complex"/>
    <property type="evidence" value="ECO:0007669"/>
    <property type="project" value="InterPro"/>
</dbReference>
<evidence type="ECO:0000256" key="2">
    <source>
        <dbReference type="ARBA" id="ARBA00004529"/>
    </source>
</evidence>
<evidence type="ECO:0000256" key="4">
    <source>
        <dbReference type="ARBA" id="ARBA00022490"/>
    </source>
</evidence>
<keyword evidence="10" id="KW-0206">Cytoskeleton</keyword>
<evidence type="ECO:0000256" key="5">
    <source>
        <dbReference type="ARBA" id="ARBA00022499"/>
    </source>
</evidence>
<keyword evidence="9" id="KW-0175">Coiled coil</keyword>
<dbReference type="PANTHER" id="PTHR13034">
    <property type="entry name" value="DYNACTIN P62 SUBUNIT"/>
    <property type="match status" value="1"/>
</dbReference>
<comment type="subcellular location">
    <subcellularLocation>
        <location evidence="1">Cytoplasm</location>
        <location evidence="1">Cytoskeleton</location>
        <location evidence="1">Microtubule organizing center</location>
        <location evidence="1">Centrosome</location>
    </subcellularLocation>
    <subcellularLocation>
        <location evidence="2">Cytoplasm</location>
        <location evidence="2">Cytoskeleton</location>
        <location evidence="2">Stress fiber</location>
    </subcellularLocation>
    <subcellularLocation>
        <location evidence="3">Cytoplasm</location>
        <location evidence="3">Myofibril</location>
    </subcellularLocation>
</comment>
<dbReference type="AlphaFoldDB" id="A0AAN7U801"/>
<keyword evidence="6" id="KW-0597">Phosphoprotein</keyword>
<evidence type="ECO:0000256" key="14">
    <source>
        <dbReference type="SAM" id="MobiDB-lite"/>
    </source>
</evidence>
<feature type="region of interest" description="Disordered" evidence="14">
    <location>
        <begin position="560"/>
        <end position="583"/>
    </location>
</feature>
<evidence type="ECO:0000256" key="7">
    <source>
        <dbReference type="ARBA" id="ARBA00022843"/>
    </source>
</evidence>
<keyword evidence="5" id="KW-1017">Isopeptide bond</keyword>
<comment type="similarity">
    <text evidence="11">Belongs to the dynactin subunit 4 family.</text>
</comment>
<evidence type="ECO:0000256" key="8">
    <source>
        <dbReference type="ARBA" id="ARBA00022990"/>
    </source>
</evidence>
<name>A0AAN7U801_9MYCE</name>
<proteinExistence type="inferred from homology"/>
<dbReference type="GO" id="GO:0005813">
    <property type="term" value="C:centrosome"/>
    <property type="evidence" value="ECO:0007669"/>
    <property type="project" value="UniProtKB-SubCell"/>
</dbReference>
<feature type="region of interest" description="Disordered" evidence="14">
    <location>
        <begin position="274"/>
        <end position="294"/>
    </location>
</feature>
<evidence type="ECO:0000256" key="12">
    <source>
        <dbReference type="ARBA" id="ARBA00034864"/>
    </source>
</evidence>
<evidence type="ECO:0000256" key="9">
    <source>
        <dbReference type="ARBA" id="ARBA00023054"/>
    </source>
</evidence>
<dbReference type="Pfam" id="PF05502">
    <property type="entry name" value="Dynactin_p62"/>
    <property type="match status" value="1"/>
</dbReference>
<evidence type="ECO:0000313" key="15">
    <source>
        <dbReference type="EMBL" id="KAK5583862.1"/>
    </source>
</evidence>
<evidence type="ECO:0000256" key="6">
    <source>
        <dbReference type="ARBA" id="ARBA00022553"/>
    </source>
</evidence>
<accession>A0AAN7U801</accession>
<evidence type="ECO:0000313" key="16">
    <source>
        <dbReference type="Proteomes" id="UP001344447"/>
    </source>
</evidence>
<reference evidence="15 16" key="1">
    <citation type="submission" date="2023-11" db="EMBL/GenBank/DDBJ databases">
        <title>Dfirmibasis_genome.</title>
        <authorList>
            <person name="Edelbroek B."/>
            <person name="Kjellin J."/>
            <person name="Jerlstrom-Hultqvist J."/>
            <person name="Soderbom F."/>
        </authorList>
    </citation>
    <scope>NUCLEOTIDE SEQUENCE [LARGE SCALE GENOMIC DNA]</scope>
    <source>
        <strain evidence="15 16">TNS-C-14</strain>
    </source>
</reference>
<dbReference type="InterPro" id="IPR008603">
    <property type="entry name" value="DCTN4"/>
</dbReference>
<evidence type="ECO:0000256" key="10">
    <source>
        <dbReference type="ARBA" id="ARBA00023212"/>
    </source>
</evidence>
<evidence type="ECO:0000256" key="13">
    <source>
        <dbReference type="ARBA" id="ARBA00093507"/>
    </source>
</evidence>
<organism evidence="15 16">
    <name type="scientific">Dictyostelium firmibasis</name>
    <dbReference type="NCBI Taxonomy" id="79012"/>
    <lineage>
        <taxon>Eukaryota</taxon>
        <taxon>Amoebozoa</taxon>
        <taxon>Evosea</taxon>
        <taxon>Eumycetozoa</taxon>
        <taxon>Dictyostelia</taxon>
        <taxon>Dictyosteliales</taxon>
        <taxon>Dictyosteliaceae</taxon>
        <taxon>Dictyostelium</taxon>
    </lineage>
</organism>
<dbReference type="EMBL" id="JAVFKY010000001">
    <property type="protein sequence ID" value="KAK5583862.1"/>
    <property type="molecule type" value="Genomic_DNA"/>
</dbReference>
<keyword evidence="8" id="KW-0007">Acetylation</keyword>
<feature type="region of interest" description="Disordered" evidence="14">
    <location>
        <begin position="208"/>
        <end position="228"/>
    </location>
</feature>
<dbReference type="PANTHER" id="PTHR13034:SF2">
    <property type="entry name" value="DYNACTIN SUBUNIT 4"/>
    <property type="match status" value="1"/>
</dbReference>
<keyword evidence="4" id="KW-0963">Cytoplasm</keyword>
<comment type="caution">
    <text evidence="15">The sequence shown here is derived from an EMBL/GenBank/DDBJ whole genome shotgun (WGS) entry which is preliminary data.</text>
</comment>
<feature type="compositionally biased region" description="Low complexity" evidence="14">
    <location>
        <begin position="277"/>
        <end position="286"/>
    </location>
</feature>
<keyword evidence="7" id="KW-0832">Ubl conjugation</keyword>
<evidence type="ECO:0000256" key="3">
    <source>
        <dbReference type="ARBA" id="ARBA00004657"/>
    </source>
</evidence>
<sequence length="607" mass="69406">MYSKRIENSFQFNKDQINNNIIKYSCNCGKSYHVSELYYCSGCLKTNCKFCITEEIDCFYCPNCLENVSSVEASLNGNRCKKCFDCPICFNILTYSASTNVSTGNETFFLNCAFCKWNSINSGEKEFRFDSHSIKNSKESTESQLQFNKVLEVVNKESIELTSLKDKKTLTRIKIAQAMKQFLGQQSKHQKYNQRKNFLKPDENQRWIQSSTPQPLPDNQLIPKSLSTTTTQSSASSLLLTNQMIKKSIQSQPITTQDIDDMQQKRIDSRVFKKVVNGDNNSSSDDNGYDDHDDHCEQYDDDIDLEEINEIKDSDEISNLMQRYHQVSNQCKELKGLIPQHRQLLTRRSKRCKRCDRLLVKPDINPGKIDFKRSHFAYTYIPRVTISKIQWIDQDLFQVFLTFTNPLHSYIFMSFPMEIKGSMVSLDDNSQLVDLYTNETFISGLLDEIDDNEKEVIIDQLKTLEEQNKRYFTNGGSGVNYRNGNKLTLGFIGKVGVEDALFSNNNNNTDEVTHLIIHLPDQLSLNNINDNDVDPPKFKSKFTSIKFTVVVEFSLKSTTTTNNTSGTNTSSSELGSSGTISESNSSQKTLLKILFDVPSDKFSNTEL</sequence>
<dbReference type="GO" id="GO:0001725">
    <property type="term" value="C:stress fiber"/>
    <property type="evidence" value="ECO:0007669"/>
    <property type="project" value="UniProtKB-SubCell"/>
</dbReference>
<keyword evidence="16" id="KW-1185">Reference proteome</keyword>
<evidence type="ECO:0000256" key="1">
    <source>
        <dbReference type="ARBA" id="ARBA00004300"/>
    </source>
</evidence>
<comment type="subunit">
    <text evidence="13">Subunit of dynactin, a multiprotein complex part of a tripartite complex with dynein and a adapter, such as BICDL1, BICD2 or HOOK3. The dynactin complex is built around ACTR1A/ACTB filament and consists of an actin-related filament composed of a shoulder domain, a pointed end and a barbed end. Its length is defined by its flexible shoulder domain. The soulder is composed of 2 DCTN1 subunits, 4 DCTN2 and 2 DCTN3. The 4 DCNT2 (via N-terminus) bind the ACTR1A filament and act as molecular rulers to determine the length. The pointed end is important for binding dynein-dynactin cargo adapters. Consists of 4 subunits: ACTR10, DCNT4, DCTN5 and DCTN6. The barbed end is composed of a CAPZA1:CAPZB heterodimers, which binds ACTR1A/ACTB filament and dynactin and stabilizes dynactin. Interacts with ATP7B, but not ATP7A, in a copper-dependent manner. Interacts with ANK2; this interaction is required for localization at costameres. Interacts with N4BP2L1.</text>
</comment>
<gene>
    <name evidence="15" type="ORF">RB653_005465</name>
</gene>
<dbReference type="Proteomes" id="UP001344447">
    <property type="component" value="Unassembled WGS sequence"/>
</dbReference>
<protein>
    <recommendedName>
        <fullName evidence="12">Dynactin subunit 4</fullName>
    </recommendedName>
</protein>
<evidence type="ECO:0000256" key="11">
    <source>
        <dbReference type="ARBA" id="ARBA00034776"/>
    </source>
</evidence>